<organism evidence="1 2">
    <name type="scientific">Aspergillus aculeatinus CBS 121060</name>
    <dbReference type="NCBI Taxonomy" id="1448322"/>
    <lineage>
        <taxon>Eukaryota</taxon>
        <taxon>Fungi</taxon>
        <taxon>Dikarya</taxon>
        <taxon>Ascomycota</taxon>
        <taxon>Pezizomycotina</taxon>
        <taxon>Eurotiomycetes</taxon>
        <taxon>Eurotiomycetidae</taxon>
        <taxon>Eurotiales</taxon>
        <taxon>Aspergillaceae</taxon>
        <taxon>Aspergillus</taxon>
        <taxon>Aspergillus subgen. Circumdati</taxon>
    </lineage>
</organism>
<sequence>MAGGDSNWRIYALTAPWRIEYPCTRPLSFLPLSLLLYLLISYFFLRFTKSMIMPIF</sequence>
<name>A0ACD1H099_9EURO</name>
<gene>
    <name evidence="1" type="ORF">BO66DRAFT_394054</name>
</gene>
<accession>A0ACD1H099</accession>
<dbReference type="EMBL" id="KZ824977">
    <property type="protein sequence ID" value="RAH67012.1"/>
    <property type="molecule type" value="Genomic_DNA"/>
</dbReference>
<proteinExistence type="predicted"/>
<protein>
    <submittedName>
        <fullName evidence="1">Uncharacterized protein</fullName>
    </submittedName>
</protein>
<keyword evidence="2" id="KW-1185">Reference proteome</keyword>
<evidence type="ECO:0000313" key="2">
    <source>
        <dbReference type="Proteomes" id="UP000249661"/>
    </source>
</evidence>
<reference evidence="1" key="1">
    <citation type="submission" date="2018-02" db="EMBL/GenBank/DDBJ databases">
        <title>The genomes of Aspergillus section Nigri reveals drivers in fungal speciation.</title>
        <authorList>
            <consortium name="DOE Joint Genome Institute"/>
            <person name="Vesth T.C."/>
            <person name="Nybo J."/>
            <person name="Theobald S."/>
            <person name="Brandl J."/>
            <person name="Frisvad J.C."/>
            <person name="Nielsen K.F."/>
            <person name="Lyhne E.K."/>
            <person name="Kogle M.E."/>
            <person name="Kuo A."/>
            <person name="Riley R."/>
            <person name="Clum A."/>
            <person name="Nolan M."/>
            <person name="Lipzen A."/>
            <person name="Salamov A."/>
            <person name="Henrissat B."/>
            <person name="Wiebenga A."/>
            <person name="De vries R.P."/>
            <person name="Grigoriev I.V."/>
            <person name="Mortensen U.H."/>
            <person name="Andersen M.R."/>
            <person name="Baker S.E."/>
        </authorList>
    </citation>
    <scope>NUCLEOTIDE SEQUENCE</scope>
    <source>
        <strain evidence="1">CBS 121060</strain>
    </source>
</reference>
<evidence type="ECO:0000313" key="1">
    <source>
        <dbReference type="EMBL" id="RAH67012.1"/>
    </source>
</evidence>
<dbReference type="Proteomes" id="UP000249661">
    <property type="component" value="Unassembled WGS sequence"/>
</dbReference>